<reference evidence="15" key="1">
    <citation type="submission" date="2013-08" db="EMBL/GenBank/DDBJ databases">
        <title>Gene expansion shapes genome architecture in the human pathogen Lichtheimia corymbifera: an evolutionary genomics analysis in the ancient terrestrial Mucorales (Mucoromycotina).</title>
        <authorList>
            <person name="Schwartze V.U."/>
            <person name="Winter S."/>
            <person name="Shelest E."/>
            <person name="Marcet-Houben M."/>
            <person name="Horn F."/>
            <person name="Wehner S."/>
            <person name="Hoffmann K."/>
            <person name="Riege K."/>
            <person name="Sammeth M."/>
            <person name="Nowrousian M."/>
            <person name="Valiante V."/>
            <person name="Linde J."/>
            <person name="Jacobsen I.D."/>
            <person name="Marz M."/>
            <person name="Brakhage A.A."/>
            <person name="Gabaldon T."/>
            <person name="Bocker S."/>
            <person name="Voigt K."/>
        </authorList>
    </citation>
    <scope>NUCLEOTIDE SEQUENCE [LARGE SCALE GENOMIC DNA]</scope>
    <source>
        <strain evidence="15">FSU 9682</strain>
    </source>
</reference>
<dbReference type="GO" id="GO:0098662">
    <property type="term" value="P:inorganic cation transmembrane transport"/>
    <property type="evidence" value="ECO:0007669"/>
    <property type="project" value="UniProtKB-ARBA"/>
</dbReference>
<dbReference type="GO" id="GO:0005886">
    <property type="term" value="C:plasma membrane"/>
    <property type="evidence" value="ECO:0007669"/>
    <property type="project" value="UniProtKB-SubCell"/>
</dbReference>
<feature type="transmembrane region" description="Helical" evidence="13">
    <location>
        <begin position="98"/>
        <end position="118"/>
    </location>
</feature>
<keyword evidence="5" id="KW-0547">Nucleotide-binding</keyword>
<keyword evidence="3 13" id="KW-0812">Transmembrane</keyword>
<dbReference type="Pfam" id="PF00122">
    <property type="entry name" value="E1-E2_ATPase"/>
    <property type="match status" value="1"/>
</dbReference>
<dbReference type="GO" id="GO:0005524">
    <property type="term" value="F:ATP binding"/>
    <property type="evidence" value="ECO:0007669"/>
    <property type="project" value="UniProtKB-KW"/>
</dbReference>
<feature type="region of interest" description="Disordered" evidence="12">
    <location>
        <begin position="428"/>
        <end position="473"/>
    </location>
</feature>
<dbReference type="Gene3D" id="1.20.1110.10">
    <property type="entry name" value="Calcium-transporting ATPase, transmembrane domain"/>
    <property type="match status" value="1"/>
</dbReference>
<evidence type="ECO:0000256" key="2">
    <source>
        <dbReference type="ARBA" id="ARBA00022475"/>
    </source>
</evidence>
<protein>
    <recommendedName>
        <fullName evidence="11">Sodium/potassium exporting P-type ATPase 1</fullName>
    </recommendedName>
</protein>
<evidence type="ECO:0000313" key="15">
    <source>
        <dbReference type="EMBL" id="CDH58800.1"/>
    </source>
</evidence>
<dbReference type="Gene3D" id="2.70.150.10">
    <property type="entry name" value="Calcium-transporting ATPase, cytoplasmic transduction domain A"/>
    <property type="match status" value="1"/>
</dbReference>
<feature type="transmembrane region" description="Helical" evidence="13">
    <location>
        <begin position="963"/>
        <end position="986"/>
    </location>
</feature>
<feature type="transmembrane region" description="Helical" evidence="13">
    <location>
        <begin position="769"/>
        <end position="790"/>
    </location>
</feature>
<dbReference type="InterPro" id="IPR006068">
    <property type="entry name" value="ATPase_P-typ_cation-transptr_C"/>
</dbReference>
<feature type="compositionally biased region" description="Acidic residues" evidence="12">
    <location>
        <begin position="454"/>
        <end position="467"/>
    </location>
</feature>
<accession>A0A068S9Y4</accession>
<evidence type="ECO:0000256" key="5">
    <source>
        <dbReference type="ARBA" id="ARBA00022741"/>
    </source>
</evidence>
<dbReference type="InterPro" id="IPR059000">
    <property type="entry name" value="ATPase_P-type_domA"/>
</dbReference>
<comment type="subcellular location">
    <subcellularLocation>
        <location evidence="1">Cell membrane</location>
        <topology evidence="1">Multi-pass membrane protein</topology>
    </subcellularLocation>
</comment>
<dbReference type="PRINTS" id="PR00120">
    <property type="entry name" value="HATPASE"/>
</dbReference>
<evidence type="ECO:0000256" key="3">
    <source>
        <dbReference type="ARBA" id="ARBA00022692"/>
    </source>
</evidence>
<dbReference type="InterPro" id="IPR023299">
    <property type="entry name" value="ATPase_P-typ_cyto_dom_N"/>
</dbReference>
<dbReference type="PRINTS" id="PR00119">
    <property type="entry name" value="CATATPASE"/>
</dbReference>
<dbReference type="Gene3D" id="3.40.50.1000">
    <property type="entry name" value="HAD superfamily/HAD-like"/>
    <property type="match status" value="1"/>
</dbReference>
<dbReference type="SUPFAM" id="SSF81665">
    <property type="entry name" value="Calcium ATPase, transmembrane domain M"/>
    <property type="match status" value="1"/>
</dbReference>
<dbReference type="SMART" id="SM00831">
    <property type="entry name" value="Cation_ATPase_N"/>
    <property type="match status" value="1"/>
</dbReference>
<feature type="region of interest" description="Disordered" evidence="12">
    <location>
        <begin position="1"/>
        <end position="21"/>
    </location>
</feature>
<keyword evidence="6" id="KW-0067">ATP-binding</keyword>
<proteinExistence type="inferred from homology"/>
<dbReference type="NCBIfam" id="TIGR01494">
    <property type="entry name" value="ATPase_P-type"/>
    <property type="match status" value="2"/>
</dbReference>
<keyword evidence="8 13" id="KW-1133">Transmembrane helix</keyword>
<dbReference type="FunFam" id="3.40.50.1000:FF:000028">
    <property type="entry name" value="Calcium-transporting P-type ATPase, putative"/>
    <property type="match status" value="1"/>
</dbReference>
<dbReference type="GO" id="GO:0016887">
    <property type="term" value="F:ATP hydrolysis activity"/>
    <property type="evidence" value="ECO:0007669"/>
    <property type="project" value="InterPro"/>
</dbReference>
<dbReference type="Gene3D" id="3.40.1110.10">
    <property type="entry name" value="Calcium-transporting ATPase, cytoplasmic domain N"/>
    <property type="match status" value="1"/>
</dbReference>
<organism evidence="15 16">
    <name type="scientific">Lichtheimia corymbifera JMRC:FSU:9682</name>
    <dbReference type="NCBI Taxonomy" id="1263082"/>
    <lineage>
        <taxon>Eukaryota</taxon>
        <taxon>Fungi</taxon>
        <taxon>Fungi incertae sedis</taxon>
        <taxon>Mucoromycota</taxon>
        <taxon>Mucoromycotina</taxon>
        <taxon>Mucoromycetes</taxon>
        <taxon>Mucorales</taxon>
        <taxon>Lichtheimiaceae</taxon>
        <taxon>Lichtheimia</taxon>
    </lineage>
</organism>
<dbReference type="InterPro" id="IPR008250">
    <property type="entry name" value="ATPase_P-typ_transduc_dom_A_sf"/>
</dbReference>
<dbReference type="GO" id="GO:0140352">
    <property type="term" value="P:export from cell"/>
    <property type="evidence" value="ECO:0007669"/>
    <property type="project" value="UniProtKB-ARBA"/>
</dbReference>
<keyword evidence="9 13" id="KW-0472">Membrane</keyword>
<dbReference type="GO" id="GO:0046872">
    <property type="term" value="F:metal ion binding"/>
    <property type="evidence" value="ECO:0007669"/>
    <property type="project" value="UniProtKB-KW"/>
</dbReference>
<keyword evidence="7" id="KW-1278">Translocase</keyword>
<comment type="caution">
    <text evidence="15">The sequence shown here is derived from an EMBL/GenBank/DDBJ whole genome shotgun (WGS) entry which is preliminary data.</text>
</comment>
<gene>
    <name evidence="15" type="ORF">LCOR_09650.1</name>
</gene>
<dbReference type="SUPFAM" id="SSF81660">
    <property type="entry name" value="Metal cation-transporting ATPase, ATP-binding domain N"/>
    <property type="match status" value="1"/>
</dbReference>
<dbReference type="Proteomes" id="UP000027586">
    <property type="component" value="Unassembled WGS sequence"/>
</dbReference>
<keyword evidence="2" id="KW-1003">Cell membrane</keyword>
<evidence type="ECO:0000256" key="8">
    <source>
        <dbReference type="ARBA" id="ARBA00022989"/>
    </source>
</evidence>
<evidence type="ECO:0000256" key="9">
    <source>
        <dbReference type="ARBA" id="ARBA00023136"/>
    </source>
</evidence>
<dbReference type="InterPro" id="IPR018303">
    <property type="entry name" value="ATPase_P-typ_P_site"/>
</dbReference>
<feature type="transmembrane region" description="Helical" evidence="13">
    <location>
        <begin position="896"/>
        <end position="917"/>
    </location>
</feature>
<feature type="transmembrane region" description="Helical" evidence="13">
    <location>
        <begin position="259"/>
        <end position="280"/>
    </location>
</feature>
<feature type="domain" description="Cation-transporting P-type ATPase N-terminal" evidence="14">
    <location>
        <begin position="19"/>
        <end position="93"/>
    </location>
</feature>
<evidence type="ECO:0000256" key="12">
    <source>
        <dbReference type="SAM" id="MobiDB-lite"/>
    </source>
</evidence>
<dbReference type="OrthoDB" id="116380at2759"/>
<dbReference type="InterPro" id="IPR004014">
    <property type="entry name" value="ATPase_P-typ_cation-transptr_N"/>
</dbReference>
<dbReference type="Pfam" id="PF13246">
    <property type="entry name" value="Cation_ATPase"/>
    <property type="match status" value="1"/>
</dbReference>
<feature type="transmembrane region" description="Helical" evidence="13">
    <location>
        <begin position="286"/>
        <end position="312"/>
    </location>
</feature>
<dbReference type="InterPro" id="IPR023214">
    <property type="entry name" value="HAD_sf"/>
</dbReference>
<dbReference type="InterPro" id="IPR044492">
    <property type="entry name" value="P_typ_ATPase_HD_dom"/>
</dbReference>
<feature type="compositionally biased region" description="Basic and acidic residues" evidence="12">
    <location>
        <begin position="428"/>
        <end position="445"/>
    </location>
</feature>
<evidence type="ECO:0000256" key="13">
    <source>
        <dbReference type="SAM" id="Phobius"/>
    </source>
</evidence>
<dbReference type="InterPro" id="IPR023298">
    <property type="entry name" value="ATPase_P-typ_TM_dom_sf"/>
</dbReference>
<feature type="transmembrane region" description="Helical" evidence="13">
    <location>
        <begin position="850"/>
        <end position="871"/>
    </location>
</feature>
<evidence type="ECO:0000256" key="11">
    <source>
        <dbReference type="ARBA" id="ARBA00073741"/>
    </source>
</evidence>
<dbReference type="InterPro" id="IPR036412">
    <property type="entry name" value="HAD-like_sf"/>
</dbReference>
<feature type="transmembrane region" description="Helical" evidence="13">
    <location>
        <begin position="938"/>
        <end position="957"/>
    </location>
</feature>
<dbReference type="SFLD" id="SFLDF00027">
    <property type="entry name" value="p-type_atpase"/>
    <property type="match status" value="1"/>
</dbReference>
<evidence type="ECO:0000313" key="16">
    <source>
        <dbReference type="Proteomes" id="UP000027586"/>
    </source>
</evidence>
<dbReference type="EMBL" id="CBTN010000061">
    <property type="protein sequence ID" value="CDH58800.1"/>
    <property type="molecule type" value="Genomic_DNA"/>
</dbReference>
<dbReference type="SFLD" id="SFLDS00003">
    <property type="entry name" value="Haloacid_Dehalogenase"/>
    <property type="match status" value="1"/>
</dbReference>
<keyword evidence="4" id="KW-0479">Metal-binding</keyword>
<dbReference type="SFLD" id="SFLDG00002">
    <property type="entry name" value="C1.7:_P-type_atpase_like"/>
    <property type="match status" value="1"/>
</dbReference>
<dbReference type="STRING" id="1263082.A0A068S9Y4"/>
<keyword evidence="16" id="KW-1185">Reference proteome</keyword>
<dbReference type="SUPFAM" id="SSF81653">
    <property type="entry name" value="Calcium ATPase, transduction domain A"/>
    <property type="match status" value="1"/>
</dbReference>
<dbReference type="Pfam" id="PF00690">
    <property type="entry name" value="Cation_ATPase_N"/>
    <property type="match status" value="1"/>
</dbReference>
<dbReference type="GO" id="GO:0019829">
    <property type="term" value="F:ATPase-coupled monoatomic cation transmembrane transporter activity"/>
    <property type="evidence" value="ECO:0007669"/>
    <property type="project" value="UniProtKB-ARBA"/>
</dbReference>
<feature type="transmembrane region" description="Helical" evidence="13">
    <location>
        <begin position="76"/>
        <end position="92"/>
    </location>
</feature>
<dbReference type="PROSITE" id="PS00154">
    <property type="entry name" value="ATPASE_E1_E2"/>
    <property type="match status" value="1"/>
</dbReference>
<sequence length="1011" mass="111479">MSTDDTTLQQQPAAGASSTWHTQSVESVIDSLHTDIKKGLTESDVKNRQSQYGLNELATNNGASWIKILLRQAIDIMNWIFVALGIVCYVMSDYITGTLLIALGIANLIMCFAQEYAAEQTLAALRNLSSPTATVLRDGHETTIASKDLVPGDVLLVQEGDTVAADARLIYISNLEVDEALLTGESLPVQKQLVVIDNIDEPVGDRINMVYSSTVVTKGRGRAIVTATAMQTEIGKVAQKLNDAGDADRTRLQTSLNRMYIGLTVLAGIFVIIVLASVKFQTNYDVGMYAMTTAMSVLPAGLTTVLTVTLVLGGRQMSKRKALVRRLKVLETLGSLTNIFSDKTGTLTLARMVVVRFWTPDEGFVYMTSNGLAPEGNAYKVGSADEIPNDNGDEEKTHAALDKVDLSNTMEQLVQCAALCNLSSIRRREENGENNKPKEEAMDEKKKKKKTGNDEEEGEEEEEDIDSSDGWIPSGAPTEVALQVFAHKFDRGKPTLESQGWEFIEEHQFDSTVKRMATVYHHQPSDRYIAFVKGATERILPLCTSGLPKDPDMVMRTVDELASQGLRVIALACRRLPDDIKREQAKAMNREQVESDLEFLGLTGIYDPPRAESRQAVREAHRAGIMVHMLTGDHPATATAIAKEIHILNAQAMKQVDELVMTGPQFDALSDEQVDALERLPLVVARCSPETKVKMIEAAQRRQLISAMTGDGVNDSPSLRIADVGIAMGKNGSDVAKQASDIILTDDNFATIIRAVAEGRRIYQNMQRFLLYFYIVLFAGAVYLLIGLAFRDPENSTAAPISTLQMVFFYVAVTPPAGLLSWQPASPDIMKQPPRPPTESLFNREIIMDAVFYAVLLGALCIISFVIPLYVLSDGYGVQGVGCDGKYQPGLCDPFFRARSTLMMTVILGSFVVMMHCRSYRGVECGWKGIKETLLSRTLQYTFLFDMVAGCIFMYVPEVNTEAFRILGITWEWGIVVGFVLLFAIAGEGYKWMKRHFLKPLASHPVDELLF</sequence>
<dbReference type="GO" id="GO:0046873">
    <property type="term" value="F:metal ion transmembrane transporter activity"/>
    <property type="evidence" value="ECO:0007669"/>
    <property type="project" value="UniProtKB-ARBA"/>
</dbReference>
<evidence type="ECO:0000256" key="10">
    <source>
        <dbReference type="ARBA" id="ARBA00038148"/>
    </source>
</evidence>
<dbReference type="InterPro" id="IPR001757">
    <property type="entry name" value="P_typ_ATPase"/>
</dbReference>
<evidence type="ECO:0000256" key="6">
    <source>
        <dbReference type="ARBA" id="ARBA00022840"/>
    </source>
</evidence>
<dbReference type="FunFam" id="2.70.150.10:FF:000016">
    <property type="entry name" value="Calcium-transporting P-type ATPase putative"/>
    <property type="match status" value="1"/>
</dbReference>
<dbReference type="SUPFAM" id="SSF56784">
    <property type="entry name" value="HAD-like"/>
    <property type="match status" value="1"/>
</dbReference>
<evidence type="ECO:0000256" key="7">
    <source>
        <dbReference type="ARBA" id="ARBA00022967"/>
    </source>
</evidence>
<name>A0A068S9Y4_9FUNG</name>
<dbReference type="AlphaFoldDB" id="A0A068S9Y4"/>
<evidence type="ECO:0000259" key="14">
    <source>
        <dbReference type="SMART" id="SM00831"/>
    </source>
</evidence>
<feature type="transmembrane region" description="Helical" evidence="13">
    <location>
        <begin position="802"/>
        <end position="822"/>
    </location>
</feature>
<dbReference type="GO" id="GO:0015662">
    <property type="term" value="F:P-type ion transporter activity"/>
    <property type="evidence" value="ECO:0007669"/>
    <property type="project" value="UniProtKB-ARBA"/>
</dbReference>
<dbReference type="Pfam" id="PF00689">
    <property type="entry name" value="Cation_ATPase_C"/>
    <property type="match status" value="1"/>
</dbReference>
<dbReference type="VEuPathDB" id="FungiDB:LCOR_09650.1"/>
<evidence type="ECO:0000256" key="4">
    <source>
        <dbReference type="ARBA" id="ARBA00022723"/>
    </source>
</evidence>
<dbReference type="PANTHER" id="PTHR42861">
    <property type="entry name" value="CALCIUM-TRANSPORTING ATPASE"/>
    <property type="match status" value="1"/>
</dbReference>
<comment type="similarity">
    <text evidence="10">Belongs to the cation transport ATPase (P-type) (TC 3.A.3) family.</text>
</comment>
<evidence type="ECO:0000256" key="1">
    <source>
        <dbReference type="ARBA" id="ARBA00004651"/>
    </source>
</evidence>